<gene>
    <name evidence="1" type="ORF">PR048_013076</name>
</gene>
<evidence type="ECO:0000313" key="2">
    <source>
        <dbReference type="Proteomes" id="UP001159363"/>
    </source>
</evidence>
<evidence type="ECO:0000313" key="1">
    <source>
        <dbReference type="EMBL" id="KAJ8886864.1"/>
    </source>
</evidence>
<dbReference type="PANTHER" id="PTHR46169">
    <property type="entry name" value="DNA REPLICATION-RELATED ELEMENT FACTOR, ISOFORM A"/>
    <property type="match status" value="1"/>
</dbReference>
<dbReference type="InterPro" id="IPR012337">
    <property type="entry name" value="RNaseH-like_sf"/>
</dbReference>
<dbReference type="InterPro" id="IPR052717">
    <property type="entry name" value="Vacuolar_transposase_reg"/>
</dbReference>
<protein>
    <recommendedName>
        <fullName evidence="3">DUF659 domain-containing protein</fullName>
    </recommendedName>
</protein>
<evidence type="ECO:0008006" key="3">
    <source>
        <dbReference type="Google" id="ProtNLM"/>
    </source>
</evidence>
<sequence length="275" mass="30971">MTLIVHFIDSSTALKSGVIETTQLTEIITEDWRISQKIVCIVNDGSTKIKAAVNWFGYSHFPCIAHKLNLIVTDTIGKLLFTEANTDEIIKYPSSLNKGELKLKPDVCTRRNSAVLMMERKLLVRDANKWQIIDDCVPILKLVGLITVELSGEKYPTLSKNKNAETCKGQLLKEHLNEGLHMRLGNFEKIKMSAIATLLDPRFKTIGFGLHLNATAAQEDKFIPSAANKHPPYSSNKTAQTKLALAQTVNCGNLLLLDYQIFKRRRHQQVIRLLF</sequence>
<organism evidence="1 2">
    <name type="scientific">Dryococelus australis</name>
    <dbReference type="NCBI Taxonomy" id="614101"/>
    <lineage>
        <taxon>Eukaryota</taxon>
        <taxon>Metazoa</taxon>
        <taxon>Ecdysozoa</taxon>
        <taxon>Arthropoda</taxon>
        <taxon>Hexapoda</taxon>
        <taxon>Insecta</taxon>
        <taxon>Pterygota</taxon>
        <taxon>Neoptera</taxon>
        <taxon>Polyneoptera</taxon>
        <taxon>Phasmatodea</taxon>
        <taxon>Verophasmatodea</taxon>
        <taxon>Anareolatae</taxon>
        <taxon>Phasmatidae</taxon>
        <taxon>Eurycanthinae</taxon>
        <taxon>Dryococelus</taxon>
    </lineage>
</organism>
<proteinExistence type="predicted"/>
<name>A0ABQ9HR65_9NEOP</name>
<comment type="caution">
    <text evidence="1">The sequence shown here is derived from an EMBL/GenBank/DDBJ whole genome shotgun (WGS) entry which is preliminary data.</text>
</comment>
<keyword evidence="2" id="KW-1185">Reference proteome</keyword>
<dbReference type="EMBL" id="JARBHB010000004">
    <property type="protein sequence ID" value="KAJ8886864.1"/>
    <property type="molecule type" value="Genomic_DNA"/>
</dbReference>
<reference evidence="1 2" key="1">
    <citation type="submission" date="2023-02" db="EMBL/GenBank/DDBJ databases">
        <title>LHISI_Scaffold_Assembly.</title>
        <authorList>
            <person name="Stuart O.P."/>
            <person name="Cleave R."/>
            <person name="Magrath M.J.L."/>
            <person name="Mikheyev A.S."/>
        </authorList>
    </citation>
    <scope>NUCLEOTIDE SEQUENCE [LARGE SCALE GENOMIC DNA]</scope>
    <source>
        <strain evidence="1">Daus_M_001</strain>
        <tissue evidence="1">Leg muscle</tissue>
    </source>
</reference>
<dbReference type="PANTHER" id="PTHR46169:SF29">
    <property type="entry name" value="DNA REPLICATION-RELATED ELEMENT FACTOR, ISOFORM A"/>
    <property type="match status" value="1"/>
</dbReference>
<dbReference type="SUPFAM" id="SSF53098">
    <property type="entry name" value="Ribonuclease H-like"/>
    <property type="match status" value="1"/>
</dbReference>
<accession>A0ABQ9HR65</accession>
<dbReference type="Proteomes" id="UP001159363">
    <property type="component" value="Chromosome X"/>
</dbReference>